<name>A0A6B3W3I6_9BACI</name>
<dbReference type="RefSeq" id="WP_163242884.1">
    <property type="nucleotide sequence ID" value="NZ_JAAIWN010000036.1"/>
</dbReference>
<gene>
    <name evidence="2" type="ORF">G4D64_13415</name>
    <name evidence="1" type="ORF">H1Z61_13685</name>
</gene>
<sequence>MSNGDAHSRAEFFSYGLTTIGIGVIGDKGLSRAGQLGNATKLGHVGKIGNVANKIPPPIPITKGLTPAFATGTANPIPYNVMDDLYNRIHQASKEAFGDSRGGKVSVSVGDVSKKASGANLHVGIVQSRINVTNGPTRFTPLRKSGEPVSAGFKHIYEGHFNRPLANSRSIFSVTPERLKQILQSKKVVSSKVTEIPGGQYKRVVDTGEIVGNTALKYGGKPTSYIEIYTDRAGNLITAYPVPKLK</sequence>
<comment type="caution">
    <text evidence="2">The sequence shown here is derived from an EMBL/GenBank/DDBJ whole genome shotgun (WGS) entry which is preliminary data.</text>
</comment>
<protein>
    <recommendedName>
        <fullName evidence="5">Bacterial EndoU nuclease domain-containing protein</fullName>
    </recommendedName>
</protein>
<reference evidence="2 3" key="1">
    <citation type="submission" date="2020-02" db="EMBL/GenBank/DDBJ databases">
        <title>Bacillus aquiflavi sp. nov., isolated from yellow water of strong flavor Chinese baijiu in Yibin region of China.</title>
        <authorList>
            <person name="Xie J."/>
        </authorList>
    </citation>
    <scope>NUCLEOTIDE SEQUENCE [LARGE SCALE GENOMIC DNA]</scope>
    <source>
        <strain evidence="2 3">3H-10</strain>
    </source>
</reference>
<evidence type="ECO:0008006" key="5">
    <source>
        <dbReference type="Google" id="ProtNLM"/>
    </source>
</evidence>
<dbReference type="Proteomes" id="UP000570010">
    <property type="component" value="Unassembled WGS sequence"/>
</dbReference>
<organism evidence="2 3">
    <name type="scientific">Bacillus aquiflavi</name>
    <dbReference type="NCBI Taxonomy" id="2672567"/>
    <lineage>
        <taxon>Bacteria</taxon>
        <taxon>Bacillati</taxon>
        <taxon>Bacillota</taxon>
        <taxon>Bacilli</taxon>
        <taxon>Bacillales</taxon>
        <taxon>Bacillaceae</taxon>
        <taxon>Bacillus</taxon>
    </lineage>
</organism>
<reference evidence="1 4" key="2">
    <citation type="submission" date="2020-07" db="EMBL/GenBank/DDBJ databases">
        <authorList>
            <person name="Feng H."/>
        </authorList>
    </citation>
    <scope>NUCLEOTIDE SEQUENCE [LARGE SCALE GENOMIC DNA]</scope>
    <source>
        <strain evidence="4">s-12</strain>
        <strain evidence="1">S-12</strain>
    </source>
</reference>
<keyword evidence="3" id="KW-1185">Reference proteome</keyword>
<evidence type="ECO:0000313" key="3">
    <source>
        <dbReference type="Proteomes" id="UP000472971"/>
    </source>
</evidence>
<dbReference type="AlphaFoldDB" id="A0A6B3W3I6"/>
<proteinExistence type="predicted"/>
<evidence type="ECO:0000313" key="1">
    <source>
        <dbReference type="EMBL" id="MBA4538156.1"/>
    </source>
</evidence>
<accession>A0A6B3W3I6</accession>
<dbReference type="Proteomes" id="UP000472971">
    <property type="component" value="Unassembled WGS sequence"/>
</dbReference>
<dbReference type="EMBL" id="JACEIO010000036">
    <property type="protein sequence ID" value="MBA4538156.1"/>
    <property type="molecule type" value="Genomic_DNA"/>
</dbReference>
<dbReference type="EMBL" id="JAAIWN010000036">
    <property type="protein sequence ID" value="NEY82476.1"/>
    <property type="molecule type" value="Genomic_DNA"/>
</dbReference>
<evidence type="ECO:0000313" key="2">
    <source>
        <dbReference type="EMBL" id="NEY82476.1"/>
    </source>
</evidence>
<evidence type="ECO:0000313" key="4">
    <source>
        <dbReference type="Proteomes" id="UP000570010"/>
    </source>
</evidence>